<evidence type="ECO:0000313" key="13">
    <source>
        <dbReference type="Proteomes" id="UP000033428"/>
    </source>
</evidence>
<evidence type="ECO:0000256" key="11">
    <source>
        <dbReference type="HAMAP-Rule" id="MF_00366"/>
    </source>
</evidence>
<evidence type="ECO:0000256" key="2">
    <source>
        <dbReference type="ARBA" id="ARBA00012418"/>
    </source>
</evidence>
<dbReference type="NCBIfam" id="TIGR00690">
    <property type="entry name" value="rpoZ"/>
    <property type="match status" value="1"/>
</dbReference>
<dbReference type="HAMAP" id="MF_00366">
    <property type="entry name" value="RNApol_bact_RpoZ"/>
    <property type="match status" value="1"/>
</dbReference>
<evidence type="ECO:0000256" key="7">
    <source>
        <dbReference type="ARBA" id="ARBA00023163"/>
    </source>
</evidence>
<comment type="catalytic activity">
    <reaction evidence="10 11">
        <text>RNA(n) + a ribonucleoside 5'-triphosphate = RNA(n+1) + diphosphate</text>
        <dbReference type="Rhea" id="RHEA:21248"/>
        <dbReference type="Rhea" id="RHEA-COMP:14527"/>
        <dbReference type="Rhea" id="RHEA-COMP:17342"/>
        <dbReference type="ChEBI" id="CHEBI:33019"/>
        <dbReference type="ChEBI" id="CHEBI:61557"/>
        <dbReference type="ChEBI" id="CHEBI:140395"/>
        <dbReference type="EC" id="2.7.7.6"/>
    </reaction>
</comment>
<reference evidence="12 13" key="1">
    <citation type="submission" date="2015-02" db="EMBL/GenBank/DDBJ databases">
        <title>Single-cell genomics of uncultivated deep-branching MTB reveals a conserved set of magnetosome genes.</title>
        <authorList>
            <person name="Kolinko S."/>
            <person name="Richter M."/>
            <person name="Glockner F.O."/>
            <person name="Brachmann A."/>
            <person name="Schuler D."/>
        </authorList>
    </citation>
    <scope>NUCLEOTIDE SEQUENCE [LARGE SCALE GENOMIC DNA]</scope>
    <source>
        <strain evidence="12">SKK-01</strain>
    </source>
</reference>
<dbReference type="EMBL" id="JYNY01000332">
    <property type="protein sequence ID" value="KJJ84566.1"/>
    <property type="molecule type" value="Genomic_DNA"/>
</dbReference>
<evidence type="ECO:0000256" key="1">
    <source>
        <dbReference type="ARBA" id="ARBA00006711"/>
    </source>
</evidence>
<dbReference type="InterPro" id="IPR003716">
    <property type="entry name" value="DNA-dir_RNA_pol_omega"/>
</dbReference>
<dbReference type="InterPro" id="IPR006110">
    <property type="entry name" value="Pol_omega/Rpo6/RPB6"/>
</dbReference>
<accession>A0A0F0CSQ9</accession>
<protein>
    <recommendedName>
        <fullName evidence="3 11">DNA-directed RNA polymerase subunit omega</fullName>
        <shortName evidence="11">RNAP omega subunit</shortName>
        <ecNumber evidence="2 11">2.7.7.6</ecNumber>
    </recommendedName>
    <alternativeName>
        <fullName evidence="9 11">RNA polymerase omega subunit</fullName>
    </alternativeName>
    <alternativeName>
        <fullName evidence="8 11">Transcriptase subunit omega</fullName>
    </alternativeName>
</protein>
<dbReference type="Pfam" id="PF01192">
    <property type="entry name" value="RNA_pol_Rpb6"/>
    <property type="match status" value="1"/>
</dbReference>
<evidence type="ECO:0000256" key="10">
    <source>
        <dbReference type="ARBA" id="ARBA00048552"/>
    </source>
</evidence>
<evidence type="ECO:0000256" key="4">
    <source>
        <dbReference type="ARBA" id="ARBA00022478"/>
    </source>
</evidence>
<evidence type="ECO:0000256" key="5">
    <source>
        <dbReference type="ARBA" id="ARBA00022679"/>
    </source>
</evidence>
<keyword evidence="13" id="KW-1185">Reference proteome</keyword>
<keyword evidence="7 11" id="KW-0804">Transcription</keyword>
<comment type="function">
    <text evidence="11">Promotes RNA polymerase assembly. Latches the N- and C-terminal regions of the beta' subunit thereby facilitating its interaction with the beta and alpha subunits.</text>
</comment>
<name>A0A0F0CSQ9_9BACT</name>
<comment type="similarity">
    <text evidence="1 11">Belongs to the RNA polymerase subunit omega family.</text>
</comment>
<evidence type="ECO:0000256" key="8">
    <source>
        <dbReference type="ARBA" id="ARBA00029924"/>
    </source>
</evidence>
<evidence type="ECO:0000313" key="12">
    <source>
        <dbReference type="EMBL" id="KJJ84566.1"/>
    </source>
</evidence>
<comment type="caution">
    <text evidence="12">The sequence shown here is derived from an EMBL/GenBank/DDBJ whole genome shotgun (WGS) entry which is preliminary data.</text>
</comment>
<dbReference type="SUPFAM" id="SSF63562">
    <property type="entry name" value="RPB6/omega subunit-like"/>
    <property type="match status" value="1"/>
</dbReference>
<dbReference type="EC" id="2.7.7.6" evidence="2 11"/>
<keyword evidence="4 11" id="KW-0240">DNA-directed RNA polymerase</keyword>
<evidence type="ECO:0000256" key="9">
    <source>
        <dbReference type="ARBA" id="ARBA00030998"/>
    </source>
</evidence>
<dbReference type="GO" id="GO:0003899">
    <property type="term" value="F:DNA-directed RNA polymerase activity"/>
    <property type="evidence" value="ECO:0007669"/>
    <property type="project" value="UniProtKB-UniRule"/>
</dbReference>
<comment type="subunit">
    <text evidence="11">The RNAP catalytic core consists of 2 alpha, 1 beta, 1 beta' and 1 omega subunit. When a sigma factor is associated with the core the holoenzyme is formed, which can initiate transcription.</text>
</comment>
<organism evidence="12 13">
    <name type="scientific">Candidatus Omnitrophus magneticus</name>
    <dbReference type="NCBI Taxonomy" id="1609969"/>
    <lineage>
        <taxon>Bacteria</taxon>
        <taxon>Pseudomonadati</taxon>
        <taxon>Candidatus Omnitrophota</taxon>
        <taxon>Candidatus Omnitrophus</taxon>
    </lineage>
</organism>
<dbReference type="GO" id="GO:0006351">
    <property type="term" value="P:DNA-templated transcription"/>
    <property type="evidence" value="ECO:0007669"/>
    <property type="project" value="UniProtKB-UniRule"/>
</dbReference>
<sequence>MYSSCAKVFFGFGDKKFEEKKMEDVKREDLLKKIDSLFKLTNIASLRAKELNTGVKKLVDVSPFEKVTTTAVREILAGKVKMKISKKSNE</sequence>
<keyword evidence="5 11" id="KW-0808">Transferase</keyword>
<evidence type="ECO:0000256" key="6">
    <source>
        <dbReference type="ARBA" id="ARBA00022695"/>
    </source>
</evidence>
<dbReference type="Gene3D" id="3.90.940.10">
    <property type="match status" value="1"/>
</dbReference>
<proteinExistence type="inferred from homology"/>
<dbReference type="AlphaFoldDB" id="A0A0F0CSQ9"/>
<evidence type="ECO:0000256" key="3">
    <source>
        <dbReference type="ARBA" id="ARBA00013725"/>
    </source>
</evidence>
<dbReference type="Proteomes" id="UP000033428">
    <property type="component" value="Unassembled WGS sequence"/>
</dbReference>
<gene>
    <name evidence="11" type="primary">rpoZ</name>
    <name evidence="12" type="ORF">OMAG_001571</name>
</gene>
<keyword evidence="6 11" id="KW-0548">Nucleotidyltransferase</keyword>
<dbReference type="SMART" id="SM01409">
    <property type="entry name" value="RNA_pol_Rpb6"/>
    <property type="match status" value="1"/>
</dbReference>
<dbReference type="InterPro" id="IPR036161">
    <property type="entry name" value="RPB6/omega-like_sf"/>
</dbReference>
<dbReference type="GO" id="GO:0003677">
    <property type="term" value="F:DNA binding"/>
    <property type="evidence" value="ECO:0007669"/>
    <property type="project" value="UniProtKB-UniRule"/>
</dbReference>
<dbReference type="GO" id="GO:0000428">
    <property type="term" value="C:DNA-directed RNA polymerase complex"/>
    <property type="evidence" value="ECO:0007669"/>
    <property type="project" value="UniProtKB-KW"/>
</dbReference>